<evidence type="ECO:0000259" key="1">
    <source>
        <dbReference type="Pfam" id="PF13304"/>
    </source>
</evidence>
<feature type="domain" description="ATPase AAA-type core" evidence="1">
    <location>
        <begin position="43"/>
        <end position="92"/>
    </location>
</feature>
<organism evidence="2 3">
    <name type="scientific">Cystobacter fuscus</name>
    <dbReference type="NCBI Taxonomy" id="43"/>
    <lineage>
        <taxon>Bacteria</taxon>
        <taxon>Pseudomonadati</taxon>
        <taxon>Myxococcota</taxon>
        <taxon>Myxococcia</taxon>
        <taxon>Myxococcales</taxon>
        <taxon>Cystobacterineae</taxon>
        <taxon>Archangiaceae</taxon>
        <taxon>Cystobacter</taxon>
    </lineage>
</organism>
<evidence type="ECO:0000313" key="3">
    <source>
        <dbReference type="Proteomes" id="UP000217257"/>
    </source>
</evidence>
<accession>A0A250J3V1</accession>
<dbReference type="InterPro" id="IPR027417">
    <property type="entry name" value="P-loop_NTPase"/>
</dbReference>
<gene>
    <name evidence="2" type="ORF">CYFUS_004079</name>
</gene>
<reference evidence="2 3" key="1">
    <citation type="submission" date="2017-06" db="EMBL/GenBank/DDBJ databases">
        <title>Sequencing and comparative analysis of myxobacterial genomes.</title>
        <authorList>
            <person name="Rupp O."/>
            <person name="Goesmann A."/>
            <person name="Sogaard-Andersen L."/>
        </authorList>
    </citation>
    <scope>NUCLEOTIDE SEQUENCE [LARGE SCALE GENOMIC DNA]</scope>
    <source>
        <strain evidence="2 3">DSM 52655</strain>
    </source>
</reference>
<dbReference type="GO" id="GO:0006302">
    <property type="term" value="P:double-strand break repair"/>
    <property type="evidence" value="ECO:0007669"/>
    <property type="project" value="TreeGrafter"/>
</dbReference>
<dbReference type="PANTHER" id="PTHR32182">
    <property type="entry name" value="DNA REPLICATION AND REPAIR PROTEIN RECF"/>
    <property type="match status" value="1"/>
</dbReference>
<name>A0A250J3V1_9BACT</name>
<evidence type="ECO:0000313" key="2">
    <source>
        <dbReference type="EMBL" id="ATB38644.1"/>
    </source>
</evidence>
<dbReference type="GO" id="GO:0016887">
    <property type="term" value="F:ATP hydrolysis activity"/>
    <property type="evidence" value="ECO:0007669"/>
    <property type="project" value="InterPro"/>
</dbReference>
<dbReference type="GO" id="GO:0000731">
    <property type="term" value="P:DNA synthesis involved in DNA repair"/>
    <property type="evidence" value="ECO:0007669"/>
    <property type="project" value="TreeGrafter"/>
</dbReference>
<dbReference type="InterPro" id="IPR003959">
    <property type="entry name" value="ATPase_AAA_core"/>
</dbReference>
<dbReference type="KEGG" id="cfus:CYFUS_004079"/>
<dbReference type="PANTHER" id="PTHR32182:SF22">
    <property type="entry name" value="ATP-DEPENDENT ENDONUCLEASE, OLD FAMILY-RELATED"/>
    <property type="match status" value="1"/>
</dbReference>
<sequence>MPSPESIKQNTLQLPVKRIPFLTRVRLLDYRSIAACDVRLGPLTFLVGPNGSGKSNFLDALRLITDALRTSLEHALRDRGGVHQVRRRSSGHPTHFGIRLDLQLPDGSQGHFSFEVGARSHGDYAVQREECVVGDASYLVKEGQVVASKGMAVAPPAAKDRLYLVNAAGLPEFRPLFDVLSNMGFYNLNPDRIRDLQYPDKGELLARDGSNLSSVLERLEKMHGGSTKLRIEEYLSRIVPGLEGVDPKRVGHMETLEFRQNVEGSKEPWRFPAINMSDGTLRALGILAALLQAREEERVHLIGIEEPEVALHPAAAGILRDALRDGSRHAQVLVTSHSPELLDAPEVSADEIIPVMAEQGKTIIGALDQATRDTLRDRLYTAGELLKANQLAPDAESVPEPAQLQLFDLESR</sequence>
<feature type="domain" description="ATPase AAA-type core" evidence="1">
    <location>
        <begin position="224"/>
        <end position="343"/>
    </location>
</feature>
<dbReference type="Proteomes" id="UP000217257">
    <property type="component" value="Chromosome"/>
</dbReference>
<dbReference type="PIRSF" id="PIRSF029347">
    <property type="entry name" value="RecF"/>
    <property type="match status" value="1"/>
</dbReference>
<dbReference type="Gene3D" id="3.40.50.300">
    <property type="entry name" value="P-loop containing nucleotide triphosphate hydrolases"/>
    <property type="match status" value="2"/>
</dbReference>
<dbReference type="EMBL" id="CP022098">
    <property type="protein sequence ID" value="ATB38644.1"/>
    <property type="molecule type" value="Genomic_DNA"/>
</dbReference>
<protein>
    <submittedName>
        <fullName evidence="2">Chromosome segregation protein SMC</fullName>
    </submittedName>
</protein>
<dbReference type="SUPFAM" id="SSF52540">
    <property type="entry name" value="P-loop containing nucleoside triphosphate hydrolases"/>
    <property type="match status" value="1"/>
</dbReference>
<dbReference type="GO" id="GO:0005524">
    <property type="term" value="F:ATP binding"/>
    <property type="evidence" value="ECO:0007669"/>
    <property type="project" value="InterPro"/>
</dbReference>
<dbReference type="Pfam" id="PF13304">
    <property type="entry name" value="AAA_21"/>
    <property type="match status" value="2"/>
</dbReference>
<dbReference type="AlphaFoldDB" id="A0A250J3V1"/>
<dbReference type="RefSeq" id="WP_095986792.1">
    <property type="nucleotide sequence ID" value="NZ_CP022098.1"/>
</dbReference>
<dbReference type="InterPro" id="IPR014555">
    <property type="entry name" value="RecF-like"/>
</dbReference>
<proteinExistence type="predicted"/>